<keyword evidence="1" id="KW-1133">Transmembrane helix</keyword>
<comment type="caution">
    <text evidence="3">The sequence shown here is derived from an EMBL/GenBank/DDBJ whole genome shotgun (WGS) entry which is preliminary data.</text>
</comment>
<organism evidence="3 4">
    <name type="scientific">Gemmata palustris</name>
    <dbReference type="NCBI Taxonomy" id="2822762"/>
    <lineage>
        <taxon>Bacteria</taxon>
        <taxon>Pseudomonadati</taxon>
        <taxon>Planctomycetota</taxon>
        <taxon>Planctomycetia</taxon>
        <taxon>Gemmatales</taxon>
        <taxon>Gemmataceae</taxon>
        <taxon>Gemmata</taxon>
    </lineage>
</organism>
<name>A0ABS5C3B6_9BACT</name>
<dbReference type="GO" id="GO:0016746">
    <property type="term" value="F:acyltransferase activity"/>
    <property type="evidence" value="ECO:0007669"/>
    <property type="project" value="UniProtKB-KW"/>
</dbReference>
<dbReference type="PANTHER" id="PTHR23028:SF53">
    <property type="entry name" value="ACYL_TRANSF_3 DOMAIN-CONTAINING PROTEIN"/>
    <property type="match status" value="1"/>
</dbReference>
<protein>
    <submittedName>
        <fullName evidence="3">Acyltransferase</fullName>
    </submittedName>
</protein>
<feature type="transmembrane region" description="Helical" evidence="1">
    <location>
        <begin position="51"/>
        <end position="71"/>
    </location>
</feature>
<dbReference type="PANTHER" id="PTHR23028">
    <property type="entry name" value="ACETYLTRANSFERASE"/>
    <property type="match status" value="1"/>
</dbReference>
<feature type="transmembrane region" description="Helical" evidence="1">
    <location>
        <begin position="143"/>
        <end position="163"/>
    </location>
</feature>
<feature type="transmembrane region" description="Helical" evidence="1">
    <location>
        <begin position="261"/>
        <end position="281"/>
    </location>
</feature>
<reference evidence="3 4" key="1">
    <citation type="submission" date="2021-04" db="EMBL/GenBank/DDBJ databases">
        <authorList>
            <person name="Ivanova A."/>
        </authorList>
    </citation>
    <scope>NUCLEOTIDE SEQUENCE [LARGE SCALE GENOMIC DNA]</scope>
    <source>
        <strain evidence="3 4">G18</strain>
    </source>
</reference>
<feature type="domain" description="Acyltransferase 3" evidence="2">
    <location>
        <begin position="15"/>
        <end position="341"/>
    </location>
</feature>
<dbReference type="InterPro" id="IPR050879">
    <property type="entry name" value="Acyltransferase_3"/>
</dbReference>
<evidence type="ECO:0000259" key="2">
    <source>
        <dbReference type="Pfam" id="PF01757"/>
    </source>
</evidence>
<dbReference type="InterPro" id="IPR002656">
    <property type="entry name" value="Acyl_transf_3_dom"/>
</dbReference>
<keyword evidence="3" id="KW-0012">Acyltransferase</keyword>
<feature type="transmembrane region" description="Helical" evidence="1">
    <location>
        <begin position="293"/>
        <end position="311"/>
    </location>
</feature>
<keyword evidence="4" id="KW-1185">Reference proteome</keyword>
<keyword evidence="3" id="KW-0808">Transferase</keyword>
<dbReference type="Proteomes" id="UP000676565">
    <property type="component" value="Unassembled WGS sequence"/>
</dbReference>
<dbReference type="EMBL" id="JAGKQQ010000002">
    <property type="protein sequence ID" value="MBP3960471.1"/>
    <property type="molecule type" value="Genomic_DNA"/>
</dbReference>
<evidence type="ECO:0000313" key="4">
    <source>
        <dbReference type="Proteomes" id="UP000676565"/>
    </source>
</evidence>
<evidence type="ECO:0000256" key="1">
    <source>
        <dbReference type="SAM" id="Phobius"/>
    </source>
</evidence>
<feature type="transmembrane region" description="Helical" evidence="1">
    <location>
        <begin position="323"/>
        <end position="341"/>
    </location>
</feature>
<keyword evidence="1" id="KW-0472">Membrane</keyword>
<accession>A0ABS5C3B6</accession>
<keyword evidence="1" id="KW-0812">Transmembrane</keyword>
<feature type="transmembrane region" description="Helical" evidence="1">
    <location>
        <begin position="207"/>
        <end position="229"/>
    </location>
</feature>
<feature type="transmembrane region" description="Helical" evidence="1">
    <location>
        <begin position="236"/>
        <end position="255"/>
    </location>
</feature>
<dbReference type="Pfam" id="PF01757">
    <property type="entry name" value="Acyl_transf_3"/>
    <property type="match status" value="1"/>
</dbReference>
<feature type="transmembrane region" description="Helical" evidence="1">
    <location>
        <begin position="170"/>
        <end position="187"/>
    </location>
</feature>
<feature type="transmembrane region" description="Helical" evidence="1">
    <location>
        <begin position="91"/>
        <end position="115"/>
    </location>
</feature>
<gene>
    <name evidence="3" type="ORF">J8F10_35040</name>
</gene>
<proteinExistence type="predicted"/>
<evidence type="ECO:0000313" key="3">
    <source>
        <dbReference type="EMBL" id="MBP3960471.1"/>
    </source>
</evidence>
<sequence length="372" mass="40912">MYTTPALPLSSGRVPGLDGLRAISISLVYASHLAKTKGLNLPRPDLISRHGAIGVDVFFVISGFLITLLLFRESGRTGQISLWGFWRRRVLRIIPAYLSYLLVVALLSYLGVYALTGSDWVASLTYTVNFLPRLDERWPIGHLWSLSVEEHFYLLWPFALVLFGRRAAGFLLVVVVASSPAIRYVLWLTLRDRLDIDFATPARMDTLAVGCLLAYLLTGRAGPTVLAWAGRRATGLFLVGVCGIILSLVASSLSGKVAITIARPLVAGFVALVTLAAVANAHSRVTRLLEFRPLVWIGTLSYSLYLWQGPFLNPHSDAWVARWPVNLALSVAAATACHYLIERPFLRLKARNRGGSEIEGEGRSNPPLRVPQ</sequence>